<evidence type="ECO:0000256" key="4">
    <source>
        <dbReference type="SAM" id="MobiDB-lite"/>
    </source>
</evidence>
<evidence type="ECO:0000313" key="6">
    <source>
        <dbReference type="Proteomes" id="UP000095038"/>
    </source>
</evidence>
<dbReference type="GO" id="GO:0003735">
    <property type="term" value="F:structural constituent of ribosome"/>
    <property type="evidence" value="ECO:0007669"/>
    <property type="project" value="InterPro"/>
</dbReference>
<keyword evidence="2" id="KW-0689">Ribosomal protein</keyword>
<dbReference type="Gene3D" id="4.10.410.60">
    <property type="match status" value="1"/>
</dbReference>
<sequence length="69" mass="7778">LLITRNASKYKIKTHKGAQKRWIKNGSGTFKRGPSARNHGNAGWTQNLLAKKDRKVKAGTNGRHINRLK</sequence>
<accession>A0A1D2VB58</accession>
<dbReference type="InParanoid" id="A0A1D2VB58"/>
<organism evidence="5 6">
    <name type="scientific">Ascoidea rubescens DSM 1968</name>
    <dbReference type="NCBI Taxonomy" id="1344418"/>
    <lineage>
        <taxon>Eukaryota</taxon>
        <taxon>Fungi</taxon>
        <taxon>Dikarya</taxon>
        <taxon>Ascomycota</taxon>
        <taxon>Saccharomycotina</taxon>
        <taxon>Saccharomycetes</taxon>
        <taxon>Ascoideaceae</taxon>
        <taxon>Ascoidea</taxon>
    </lineage>
</organism>
<dbReference type="GeneID" id="30963700"/>
<dbReference type="Proteomes" id="UP000095038">
    <property type="component" value="Unassembled WGS sequence"/>
</dbReference>
<dbReference type="RefSeq" id="XP_020045010.1">
    <property type="nucleotide sequence ID" value="XM_020190064.1"/>
</dbReference>
<evidence type="ECO:0000313" key="5">
    <source>
        <dbReference type="EMBL" id="ODV58703.1"/>
    </source>
</evidence>
<dbReference type="GO" id="GO:0006412">
    <property type="term" value="P:translation"/>
    <property type="evidence" value="ECO:0007669"/>
    <property type="project" value="InterPro"/>
</dbReference>
<dbReference type="EMBL" id="KV454490">
    <property type="protein sequence ID" value="ODV58703.1"/>
    <property type="molecule type" value="Genomic_DNA"/>
</dbReference>
<feature type="non-terminal residue" evidence="5">
    <location>
        <position position="1"/>
    </location>
</feature>
<dbReference type="GO" id="GO:1990904">
    <property type="term" value="C:ribonucleoprotein complex"/>
    <property type="evidence" value="ECO:0007669"/>
    <property type="project" value="UniProtKB-KW"/>
</dbReference>
<evidence type="ECO:0000256" key="2">
    <source>
        <dbReference type="ARBA" id="ARBA00022980"/>
    </source>
</evidence>
<dbReference type="InterPro" id="IPR037229">
    <property type="entry name" value="Ribosomal_bL35_sf"/>
</dbReference>
<gene>
    <name evidence="5" type="ORF">ASCRUDRAFT_28674</name>
</gene>
<protein>
    <recommendedName>
        <fullName evidence="7">50S ribosomal protein L35</fullName>
    </recommendedName>
</protein>
<name>A0A1D2VB58_9ASCO</name>
<evidence type="ECO:0000256" key="3">
    <source>
        <dbReference type="ARBA" id="ARBA00023274"/>
    </source>
</evidence>
<feature type="non-terminal residue" evidence="5">
    <location>
        <position position="69"/>
    </location>
</feature>
<dbReference type="AlphaFoldDB" id="A0A1D2VB58"/>
<dbReference type="InterPro" id="IPR021137">
    <property type="entry name" value="Ribosomal_bL35-like"/>
</dbReference>
<keyword evidence="3" id="KW-0687">Ribonucleoprotein</keyword>
<dbReference type="GO" id="GO:0005840">
    <property type="term" value="C:ribosome"/>
    <property type="evidence" value="ECO:0007669"/>
    <property type="project" value="UniProtKB-KW"/>
</dbReference>
<feature type="region of interest" description="Disordered" evidence="4">
    <location>
        <begin position="24"/>
        <end position="69"/>
    </location>
</feature>
<evidence type="ECO:0000256" key="1">
    <source>
        <dbReference type="ARBA" id="ARBA00006598"/>
    </source>
</evidence>
<evidence type="ECO:0008006" key="7">
    <source>
        <dbReference type="Google" id="ProtNLM"/>
    </source>
</evidence>
<proteinExistence type="inferred from homology"/>
<comment type="similarity">
    <text evidence="1">Belongs to the bacterial ribosomal protein bL35 family.</text>
</comment>
<keyword evidence="6" id="KW-1185">Reference proteome</keyword>
<dbReference type="Pfam" id="PF01632">
    <property type="entry name" value="Ribosomal_L35p"/>
    <property type="match status" value="1"/>
</dbReference>
<dbReference type="SUPFAM" id="SSF143034">
    <property type="entry name" value="L35p-like"/>
    <property type="match status" value="1"/>
</dbReference>
<reference evidence="6" key="1">
    <citation type="submission" date="2016-05" db="EMBL/GenBank/DDBJ databases">
        <title>Comparative genomics of biotechnologically important yeasts.</title>
        <authorList>
            <consortium name="DOE Joint Genome Institute"/>
            <person name="Riley R."/>
            <person name="Haridas S."/>
            <person name="Wolfe K.H."/>
            <person name="Lopes M.R."/>
            <person name="Hittinger C.T."/>
            <person name="Goker M."/>
            <person name="Salamov A."/>
            <person name="Wisecaver J."/>
            <person name="Long T.M."/>
            <person name="Aerts A.L."/>
            <person name="Barry K."/>
            <person name="Choi C."/>
            <person name="Clum A."/>
            <person name="Coughlan A.Y."/>
            <person name="Deshpande S."/>
            <person name="Douglass A.P."/>
            <person name="Hanson S.J."/>
            <person name="Klenk H.-P."/>
            <person name="Labutti K."/>
            <person name="Lapidus A."/>
            <person name="Lindquist E."/>
            <person name="Lipzen A."/>
            <person name="Meier-Kolthoff J.P."/>
            <person name="Ohm R.A."/>
            <person name="Otillar R.P."/>
            <person name="Pangilinan J."/>
            <person name="Peng Y."/>
            <person name="Rokas A."/>
            <person name="Rosa C.A."/>
            <person name="Scheuner C."/>
            <person name="Sibirny A.A."/>
            <person name="Slot J.C."/>
            <person name="Stielow J.B."/>
            <person name="Sun H."/>
            <person name="Kurtzman C.P."/>
            <person name="Blackwell M."/>
            <person name="Grigoriev I.V."/>
            <person name="Jeffries T.W."/>
        </authorList>
    </citation>
    <scope>NUCLEOTIDE SEQUENCE [LARGE SCALE GENOMIC DNA]</scope>
    <source>
        <strain evidence="6">DSM 1968</strain>
    </source>
</reference>
<dbReference type="OrthoDB" id="162638at2759"/>